<dbReference type="SMART" id="SM00829">
    <property type="entry name" value="PKS_ER"/>
    <property type="match status" value="1"/>
</dbReference>
<dbReference type="Gene3D" id="3.40.50.720">
    <property type="entry name" value="NAD(P)-binding Rossmann-like Domain"/>
    <property type="match status" value="1"/>
</dbReference>
<dbReference type="PANTHER" id="PTHR45033:SF3">
    <property type="entry name" value="DEHYDROGENASE, PUTATIVE (AFU_ORTHOLOGUE AFUA_2G13270)-RELATED"/>
    <property type="match status" value="1"/>
</dbReference>
<dbReference type="InterPro" id="IPR036291">
    <property type="entry name" value="NAD(P)-bd_dom_sf"/>
</dbReference>
<dbReference type="Proteomes" id="UP001148125">
    <property type="component" value="Unassembled WGS sequence"/>
</dbReference>
<sequence length="340" mass="36298">MKAIVLKDLIKPGSKQKAELFYEEVPTPKPGKGEILVRLRTAALNRRDIFIRYGMYPGIQVPSIPGSDGAGVIAEVGEGVEGFEAGNEVVINPSMDWGENPAFPNPTFSVLGVPIDGTYAQYIKIPAENVFHKPDYLSWEAAAALPLAGLTAYRAVVTKGNVKEGDTVIIPGIGGGVATFALQIAAAKGANVFVTSSSEEKIAKAIELGAAGGVNYRSENWVKELKKISGGGDLSIDSIGGDTFNDLINLAKPGGRIVSFGATLGPVNNLVMPRVFFKQLHIMGSTMGTPEEFGEMLALYKKNKIQPVVDQVFPLEQVNEAHLQMEQGSQFGKIVLTIPE</sequence>
<dbReference type="EMBL" id="JAOTPO010000009">
    <property type="protein sequence ID" value="MDE5414540.1"/>
    <property type="molecule type" value="Genomic_DNA"/>
</dbReference>
<accession>A0ABT5VGY8</accession>
<dbReference type="Pfam" id="PF08240">
    <property type="entry name" value="ADH_N"/>
    <property type="match status" value="1"/>
</dbReference>
<dbReference type="Pfam" id="PF00107">
    <property type="entry name" value="ADH_zinc_N"/>
    <property type="match status" value="1"/>
</dbReference>
<dbReference type="InterPro" id="IPR052711">
    <property type="entry name" value="Zinc_ADH-like"/>
</dbReference>
<evidence type="ECO:0000259" key="1">
    <source>
        <dbReference type="SMART" id="SM00829"/>
    </source>
</evidence>
<protein>
    <submittedName>
        <fullName evidence="2">Zinc-binding dehydrogenase</fullName>
    </submittedName>
</protein>
<dbReference type="InterPro" id="IPR011032">
    <property type="entry name" value="GroES-like_sf"/>
</dbReference>
<name>A0ABT5VGY8_9BACI</name>
<gene>
    <name evidence="2" type="ORF">N7Z68_14265</name>
</gene>
<keyword evidence="3" id="KW-1185">Reference proteome</keyword>
<comment type="caution">
    <text evidence="2">The sequence shown here is derived from an EMBL/GenBank/DDBJ whole genome shotgun (WGS) entry which is preliminary data.</text>
</comment>
<dbReference type="InterPro" id="IPR013154">
    <property type="entry name" value="ADH-like_N"/>
</dbReference>
<dbReference type="Gene3D" id="3.90.180.10">
    <property type="entry name" value="Medium-chain alcohol dehydrogenases, catalytic domain"/>
    <property type="match status" value="1"/>
</dbReference>
<feature type="domain" description="Enoyl reductase (ER)" evidence="1">
    <location>
        <begin position="17"/>
        <end position="336"/>
    </location>
</feature>
<reference evidence="2" key="1">
    <citation type="submission" date="2024-05" db="EMBL/GenBank/DDBJ databases">
        <title>Alkalihalobacillus sp. strain MEB203 novel alkaliphilic bacterium from Lonar Lake, India.</title>
        <authorList>
            <person name="Joshi A."/>
            <person name="Thite S."/>
            <person name="Mengade P."/>
        </authorList>
    </citation>
    <scope>NUCLEOTIDE SEQUENCE</scope>
    <source>
        <strain evidence="2">MEB 203</strain>
    </source>
</reference>
<dbReference type="RefSeq" id="WP_275119154.1">
    <property type="nucleotide sequence ID" value="NZ_JAOTPO010000009.1"/>
</dbReference>
<dbReference type="SUPFAM" id="SSF50129">
    <property type="entry name" value="GroES-like"/>
    <property type="match status" value="1"/>
</dbReference>
<evidence type="ECO:0000313" key="3">
    <source>
        <dbReference type="Proteomes" id="UP001148125"/>
    </source>
</evidence>
<evidence type="ECO:0000313" key="2">
    <source>
        <dbReference type="EMBL" id="MDE5414540.1"/>
    </source>
</evidence>
<proteinExistence type="predicted"/>
<dbReference type="PANTHER" id="PTHR45033">
    <property type="match status" value="1"/>
</dbReference>
<dbReference type="SUPFAM" id="SSF51735">
    <property type="entry name" value="NAD(P)-binding Rossmann-fold domains"/>
    <property type="match status" value="1"/>
</dbReference>
<dbReference type="InterPro" id="IPR020843">
    <property type="entry name" value="ER"/>
</dbReference>
<dbReference type="InterPro" id="IPR013149">
    <property type="entry name" value="ADH-like_C"/>
</dbReference>
<organism evidence="2 3">
    <name type="scientific">Alkalihalobacterium chitinilyticum</name>
    <dbReference type="NCBI Taxonomy" id="2980103"/>
    <lineage>
        <taxon>Bacteria</taxon>
        <taxon>Bacillati</taxon>
        <taxon>Bacillota</taxon>
        <taxon>Bacilli</taxon>
        <taxon>Bacillales</taxon>
        <taxon>Bacillaceae</taxon>
        <taxon>Alkalihalobacterium</taxon>
    </lineage>
</organism>